<reference evidence="3" key="1">
    <citation type="journal article" date="2017" name="J. Biotechnol.">
        <title>Complete genome sequence of Novosphingobium resinovorum SA1, a versatile xenobiotic-degrading bacterium capable of utilizing sulfanilic acid.</title>
        <authorList>
            <person name="Hegedus B."/>
            <person name="Kos P.B."/>
            <person name="Balint B."/>
            <person name="Maroti G."/>
            <person name="Gan H.M."/>
            <person name="Perei K."/>
            <person name="Rakhely G."/>
        </authorList>
    </citation>
    <scope>NUCLEOTIDE SEQUENCE [LARGE SCALE GENOMIC DNA]</scope>
    <source>
        <strain evidence="3">SA1</strain>
    </source>
</reference>
<accession>A0A1D8AFI4</accession>
<dbReference type="RefSeq" id="WP_069710123.1">
    <property type="nucleotide sequence ID" value="NZ_CP017077.1"/>
</dbReference>
<geneLocation type="plasmid" evidence="2 3">
    <name>pSA2</name>
</geneLocation>
<organism evidence="2 3">
    <name type="scientific">Novosphingobium resinovorum</name>
    <dbReference type="NCBI Taxonomy" id="158500"/>
    <lineage>
        <taxon>Bacteria</taxon>
        <taxon>Pseudomonadati</taxon>
        <taxon>Pseudomonadota</taxon>
        <taxon>Alphaproteobacteria</taxon>
        <taxon>Sphingomonadales</taxon>
        <taxon>Sphingomonadaceae</taxon>
        <taxon>Novosphingobium</taxon>
    </lineage>
</organism>
<keyword evidence="1" id="KW-1133">Transmembrane helix</keyword>
<proteinExistence type="predicted"/>
<dbReference type="EMBL" id="CP017077">
    <property type="protein sequence ID" value="AOR80876.1"/>
    <property type="molecule type" value="Genomic_DNA"/>
</dbReference>
<feature type="transmembrane region" description="Helical" evidence="1">
    <location>
        <begin position="56"/>
        <end position="74"/>
    </location>
</feature>
<keyword evidence="1" id="KW-0812">Transmembrane</keyword>
<name>A0A1D8AFI4_9SPHN</name>
<feature type="transmembrane region" description="Helical" evidence="1">
    <location>
        <begin position="28"/>
        <end position="44"/>
    </location>
</feature>
<protein>
    <recommendedName>
        <fullName evidence="4">Integral membrane protein</fullName>
    </recommendedName>
</protein>
<gene>
    <name evidence="2" type="ORF">BES08_29215</name>
</gene>
<evidence type="ECO:0008006" key="4">
    <source>
        <dbReference type="Google" id="ProtNLM"/>
    </source>
</evidence>
<dbReference type="KEGG" id="nre:BES08_29215"/>
<keyword evidence="2" id="KW-0614">Plasmid</keyword>
<sequence>MNRHLAYLLLLIAACLYAAVRGGRPERIGAATFVAGSVLSLVLSEVQGIGFREPELGIITVDAAMFGIFTWLSLRSTRFWPIWVSGVIGSELIVHTMRAAAPAIVPQAYLDAQALWSWIALTILILGTRRHVVRRYRRGTDPDWRTRSGA</sequence>
<keyword evidence="3" id="KW-1185">Reference proteome</keyword>
<dbReference type="Proteomes" id="UP000094626">
    <property type="component" value="Plasmid pSA2"/>
</dbReference>
<dbReference type="AlphaFoldDB" id="A0A1D8AFI4"/>
<evidence type="ECO:0000256" key="1">
    <source>
        <dbReference type="SAM" id="Phobius"/>
    </source>
</evidence>
<dbReference type="PROSITE" id="PS51257">
    <property type="entry name" value="PROKAR_LIPOPROTEIN"/>
    <property type="match status" value="1"/>
</dbReference>
<evidence type="ECO:0000313" key="3">
    <source>
        <dbReference type="Proteomes" id="UP000094626"/>
    </source>
</evidence>
<evidence type="ECO:0000313" key="2">
    <source>
        <dbReference type="EMBL" id="AOR80876.1"/>
    </source>
</evidence>
<feature type="transmembrane region" description="Helical" evidence="1">
    <location>
        <begin position="108"/>
        <end position="128"/>
    </location>
</feature>
<keyword evidence="1" id="KW-0472">Membrane</keyword>